<keyword evidence="1" id="KW-0678">Repressor</keyword>
<keyword evidence="9" id="KW-0234">DNA repair</keyword>
<dbReference type="GO" id="GO:0003677">
    <property type="term" value="F:DNA binding"/>
    <property type="evidence" value="ECO:0007669"/>
    <property type="project" value="UniProtKB-KW"/>
</dbReference>
<keyword evidence="5" id="KW-0068">Autocatalytic cleavage</keyword>
<comment type="caution">
    <text evidence="12">The sequence shown here is derived from an EMBL/GenBank/DDBJ whole genome shotgun (WGS) entry which is preliminary data.</text>
</comment>
<dbReference type="SUPFAM" id="SSF46785">
    <property type="entry name" value="Winged helix' DNA-binding domain"/>
    <property type="match status" value="1"/>
</dbReference>
<evidence type="ECO:0000256" key="5">
    <source>
        <dbReference type="ARBA" id="ARBA00022813"/>
    </source>
</evidence>
<accession>A0A4Y8T2T0</accession>
<dbReference type="PANTHER" id="PTHR33516:SF2">
    <property type="entry name" value="LEXA REPRESSOR-RELATED"/>
    <property type="match status" value="1"/>
</dbReference>
<protein>
    <submittedName>
        <fullName evidence="12">Winged helix-turn-helix transcriptional regulator</fullName>
    </submittedName>
</protein>
<evidence type="ECO:0000256" key="9">
    <source>
        <dbReference type="ARBA" id="ARBA00023204"/>
    </source>
</evidence>
<dbReference type="GO" id="GO:0006508">
    <property type="term" value="P:proteolysis"/>
    <property type="evidence" value="ECO:0007669"/>
    <property type="project" value="InterPro"/>
</dbReference>
<dbReference type="Pfam" id="PF01726">
    <property type="entry name" value="LexA_DNA_bind"/>
    <property type="match status" value="1"/>
</dbReference>
<feature type="domain" description="LexA repressor DNA-binding" evidence="11">
    <location>
        <begin position="3"/>
        <end position="64"/>
    </location>
</feature>
<evidence type="ECO:0000256" key="1">
    <source>
        <dbReference type="ARBA" id="ARBA00022491"/>
    </source>
</evidence>
<evidence type="ECO:0000256" key="10">
    <source>
        <dbReference type="ARBA" id="ARBA00023236"/>
    </source>
</evidence>
<evidence type="ECO:0000256" key="7">
    <source>
        <dbReference type="ARBA" id="ARBA00023125"/>
    </source>
</evidence>
<evidence type="ECO:0000256" key="4">
    <source>
        <dbReference type="ARBA" id="ARBA00022801"/>
    </source>
</evidence>
<dbReference type="FunFam" id="1.10.10.10:FF:000009">
    <property type="entry name" value="LexA repressor"/>
    <property type="match status" value="1"/>
</dbReference>
<dbReference type="Gene3D" id="1.10.10.10">
    <property type="entry name" value="Winged helix-like DNA-binding domain superfamily/Winged helix DNA-binding domain"/>
    <property type="match status" value="1"/>
</dbReference>
<evidence type="ECO:0000256" key="3">
    <source>
        <dbReference type="ARBA" id="ARBA00022763"/>
    </source>
</evidence>
<dbReference type="AlphaFoldDB" id="A0A4Y8T2T0"/>
<dbReference type="InterPro" id="IPR036390">
    <property type="entry name" value="WH_DNA-bd_sf"/>
</dbReference>
<dbReference type="GO" id="GO:0006281">
    <property type="term" value="P:DNA repair"/>
    <property type="evidence" value="ECO:0007669"/>
    <property type="project" value="UniProtKB-KW"/>
</dbReference>
<dbReference type="InterPro" id="IPR050077">
    <property type="entry name" value="LexA_repressor"/>
</dbReference>
<keyword evidence="6" id="KW-0805">Transcription regulation</keyword>
<evidence type="ECO:0000313" key="13">
    <source>
        <dbReference type="Proteomes" id="UP000297630"/>
    </source>
</evidence>
<keyword evidence="10" id="KW-0742">SOS response</keyword>
<dbReference type="GO" id="GO:0004252">
    <property type="term" value="F:serine-type endopeptidase activity"/>
    <property type="evidence" value="ECO:0007669"/>
    <property type="project" value="InterPro"/>
</dbReference>
<organism evidence="12 13">
    <name type="scientific">Bacillus thuringiensis</name>
    <dbReference type="NCBI Taxonomy" id="1428"/>
    <lineage>
        <taxon>Bacteria</taxon>
        <taxon>Bacillati</taxon>
        <taxon>Bacillota</taxon>
        <taxon>Bacilli</taxon>
        <taxon>Bacillales</taxon>
        <taxon>Bacillaceae</taxon>
        <taxon>Bacillus</taxon>
        <taxon>Bacillus cereus group</taxon>
    </lineage>
</organism>
<dbReference type="InterPro" id="IPR006199">
    <property type="entry name" value="LexA_DNA-bd_dom"/>
</dbReference>
<dbReference type="PANTHER" id="PTHR33516">
    <property type="entry name" value="LEXA REPRESSOR"/>
    <property type="match status" value="1"/>
</dbReference>
<keyword evidence="7" id="KW-0238">DNA-binding</keyword>
<keyword evidence="8" id="KW-0804">Transcription</keyword>
<reference evidence="12 13" key="1">
    <citation type="submission" date="2019-01" db="EMBL/GenBank/DDBJ databases">
        <title>Draft genome sequence of Bacillus sp. DPC6431.</title>
        <authorList>
            <person name="Arbulu S."/>
            <person name="Murphy K."/>
            <person name="O'Sullivan O."/>
            <person name="Rea M.C."/>
            <person name="Hill C."/>
            <person name="Ross R.P."/>
        </authorList>
    </citation>
    <scope>NUCLEOTIDE SEQUENCE [LARGE SCALE GENOMIC DNA]</scope>
    <source>
        <strain evidence="12 13">DPC6431</strain>
    </source>
</reference>
<proteinExistence type="predicted"/>
<dbReference type="Proteomes" id="UP000297630">
    <property type="component" value="Unassembled WGS sequence"/>
</dbReference>
<keyword evidence="2" id="KW-0235">DNA replication</keyword>
<keyword evidence="4" id="KW-0378">Hydrolase</keyword>
<evidence type="ECO:0000313" key="12">
    <source>
        <dbReference type="EMBL" id="TFF45763.1"/>
    </source>
</evidence>
<keyword evidence="3" id="KW-0227">DNA damage</keyword>
<gene>
    <name evidence="12" type="ORF">EQ803_15975</name>
</gene>
<evidence type="ECO:0000256" key="2">
    <source>
        <dbReference type="ARBA" id="ARBA00022705"/>
    </source>
</evidence>
<dbReference type="InterPro" id="IPR036388">
    <property type="entry name" value="WH-like_DNA-bd_sf"/>
</dbReference>
<dbReference type="GO" id="GO:0006260">
    <property type="term" value="P:DNA replication"/>
    <property type="evidence" value="ECO:0007669"/>
    <property type="project" value="UniProtKB-KW"/>
</dbReference>
<evidence type="ECO:0000256" key="6">
    <source>
        <dbReference type="ARBA" id="ARBA00023015"/>
    </source>
</evidence>
<name>A0A4Y8T2T0_BACTU</name>
<sequence>MILTTRQSQILNFLQQRIQEYGYPPSIREIGEGIGISSPSTIHSHLLKLEEKGFIQRDQSKPRAIKILKNNY</sequence>
<dbReference type="EMBL" id="SCLP01000007">
    <property type="protein sequence ID" value="TFF45763.1"/>
    <property type="molecule type" value="Genomic_DNA"/>
</dbReference>
<evidence type="ECO:0000259" key="11">
    <source>
        <dbReference type="Pfam" id="PF01726"/>
    </source>
</evidence>
<dbReference type="GO" id="GO:0009432">
    <property type="term" value="P:SOS response"/>
    <property type="evidence" value="ECO:0007669"/>
    <property type="project" value="UniProtKB-KW"/>
</dbReference>
<dbReference type="RefSeq" id="WP_000604232.1">
    <property type="nucleotide sequence ID" value="NZ_SCLP01000007.1"/>
</dbReference>
<evidence type="ECO:0000256" key="8">
    <source>
        <dbReference type="ARBA" id="ARBA00023163"/>
    </source>
</evidence>